<dbReference type="CDD" id="cd03242">
    <property type="entry name" value="ABC_RecF"/>
    <property type="match status" value="1"/>
</dbReference>
<comment type="similarity">
    <text evidence="2 13 14">Belongs to the RecF family.</text>
</comment>
<evidence type="ECO:0000256" key="9">
    <source>
        <dbReference type="ARBA" id="ARBA00023125"/>
    </source>
</evidence>
<dbReference type="PROSITE" id="PS00618">
    <property type="entry name" value="RECF_2"/>
    <property type="match status" value="1"/>
</dbReference>
<dbReference type="AlphaFoldDB" id="A0AAP4BQ25"/>
<dbReference type="InterPro" id="IPR027417">
    <property type="entry name" value="P-loop_NTPase"/>
</dbReference>
<dbReference type="Proteomes" id="UP001239759">
    <property type="component" value="Unassembled WGS sequence"/>
</dbReference>
<reference evidence="18 20" key="1">
    <citation type="submission" date="2023-05" db="EMBL/GenBank/DDBJ databases">
        <title>Metabolic capabilities are highly conserved among human nasal-associated Corynebacterium species in pangenomic analyses.</title>
        <authorList>
            <person name="Tran T.H."/>
            <person name="Roberts A.Q."/>
            <person name="Escapa I.F."/>
            <person name="Gao W."/>
            <person name="Conlan S."/>
            <person name="Kong H."/>
            <person name="Segre J.A."/>
            <person name="Kelly M.S."/>
            <person name="Lemon K.P."/>
        </authorList>
    </citation>
    <scope>NUCLEOTIDE SEQUENCE</scope>
    <source>
        <strain evidence="18">KPL2773</strain>
        <strain evidence="17 20">KPL3772</strain>
    </source>
</reference>
<dbReference type="PROSITE" id="PS00617">
    <property type="entry name" value="RECF_1"/>
    <property type="match status" value="1"/>
</dbReference>
<keyword evidence="9 13" id="KW-0238">DNA-binding</keyword>
<evidence type="ECO:0000313" key="20">
    <source>
        <dbReference type="Proteomes" id="UP001239759"/>
    </source>
</evidence>
<dbReference type="InterPro" id="IPR042174">
    <property type="entry name" value="RecF_2"/>
</dbReference>
<dbReference type="GO" id="GO:0005524">
    <property type="term" value="F:ATP binding"/>
    <property type="evidence" value="ECO:0007669"/>
    <property type="project" value="UniProtKB-UniRule"/>
</dbReference>
<dbReference type="GO" id="GO:0006302">
    <property type="term" value="P:double-strand break repair"/>
    <property type="evidence" value="ECO:0007669"/>
    <property type="project" value="TreeGrafter"/>
</dbReference>
<evidence type="ECO:0000256" key="10">
    <source>
        <dbReference type="ARBA" id="ARBA00023204"/>
    </source>
</evidence>
<dbReference type="GO" id="GO:0005737">
    <property type="term" value="C:cytoplasm"/>
    <property type="evidence" value="ECO:0007669"/>
    <property type="project" value="UniProtKB-SubCell"/>
</dbReference>
<dbReference type="InterPro" id="IPR001238">
    <property type="entry name" value="DNA-binding_RecF"/>
</dbReference>
<evidence type="ECO:0000256" key="13">
    <source>
        <dbReference type="HAMAP-Rule" id="MF_00365"/>
    </source>
</evidence>
<dbReference type="Proteomes" id="UP001224412">
    <property type="component" value="Unassembled WGS sequence"/>
</dbReference>
<dbReference type="SUPFAM" id="SSF52540">
    <property type="entry name" value="P-loop containing nucleoside triphosphate hydrolases"/>
    <property type="match status" value="1"/>
</dbReference>
<keyword evidence="6 13" id="KW-0547">Nucleotide-binding</keyword>
<dbReference type="EMBL" id="JASNUQ010000002">
    <property type="protein sequence ID" value="MDK4289456.1"/>
    <property type="molecule type" value="Genomic_DNA"/>
</dbReference>
<evidence type="ECO:0000256" key="5">
    <source>
        <dbReference type="ARBA" id="ARBA00022705"/>
    </source>
</evidence>
<organism evidence="18 19">
    <name type="scientific">Corynebacterium pseudodiphtheriticum</name>
    <dbReference type="NCBI Taxonomy" id="37637"/>
    <lineage>
        <taxon>Bacteria</taxon>
        <taxon>Bacillati</taxon>
        <taxon>Actinomycetota</taxon>
        <taxon>Actinomycetes</taxon>
        <taxon>Mycobacteriales</taxon>
        <taxon>Corynebacteriaceae</taxon>
        <taxon>Corynebacterium</taxon>
    </lineage>
</organism>
<evidence type="ECO:0000256" key="3">
    <source>
        <dbReference type="ARBA" id="ARBA00020170"/>
    </source>
</evidence>
<keyword evidence="20" id="KW-1185">Reference proteome</keyword>
<dbReference type="NCBIfam" id="TIGR00611">
    <property type="entry name" value="recf"/>
    <property type="match status" value="1"/>
</dbReference>
<gene>
    <name evidence="13 18" type="primary">recF</name>
    <name evidence="17" type="ORF">QPX23_01725</name>
    <name evidence="18" type="ORF">QPX42_05410</name>
</gene>
<dbReference type="GO" id="GO:0006260">
    <property type="term" value="P:DNA replication"/>
    <property type="evidence" value="ECO:0007669"/>
    <property type="project" value="UniProtKB-UniRule"/>
</dbReference>
<feature type="domain" description="RecF/RecN/SMC N-terminal" evidence="16">
    <location>
        <begin position="2"/>
        <end position="389"/>
    </location>
</feature>
<evidence type="ECO:0000256" key="12">
    <source>
        <dbReference type="ARBA" id="ARBA00025401"/>
    </source>
</evidence>
<evidence type="ECO:0000256" key="8">
    <source>
        <dbReference type="ARBA" id="ARBA00022840"/>
    </source>
</evidence>
<dbReference type="PANTHER" id="PTHR32182">
    <property type="entry name" value="DNA REPLICATION AND REPAIR PROTEIN RECF"/>
    <property type="match status" value="1"/>
</dbReference>
<dbReference type="GO" id="GO:0000731">
    <property type="term" value="P:DNA synthesis involved in DNA repair"/>
    <property type="evidence" value="ECO:0007669"/>
    <property type="project" value="TreeGrafter"/>
</dbReference>
<evidence type="ECO:0000313" key="17">
    <source>
        <dbReference type="EMBL" id="MDK4289456.1"/>
    </source>
</evidence>
<keyword evidence="4 13" id="KW-0963">Cytoplasm</keyword>
<evidence type="ECO:0000313" key="19">
    <source>
        <dbReference type="Proteomes" id="UP001224412"/>
    </source>
</evidence>
<keyword evidence="7 13" id="KW-0227">DNA damage</keyword>
<evidence type="ECO:0000313" key="18">
    <source>
        <dbReference type="EMBL" id="MDK4306982.1"/>
    </source>
</evidence>
<comment type="caution">
    <text evidence="18">The sequence shown here is derived from an EMBL/GenBank/DDBJ whole genome shotgun (WGS) entry which is preliminary data.</text>
</comment>
<feature type="binding site" evidence="13">
    <location>
        <begin position="30"/>
        <end position="37"/>
    </location>
    <ligand>
        <name>ATP</name>
        <dbReference type="ChEBI" id="CHEBI:30616"/>
    </ligand>
</feature>
<dbReference type="GeneID" id="42782536"/>
<dbReference type="RefSeq" id="WP_023018654.1">
    <property type="nucleotide sequence ID" value="NZ_CP137212.1"/>
</dbReference>
<evidence type="ECO:0000256" key="11">
    <source>
        <dbReference type="ARBA" id="ARBA00023236"/>
    </source>
</evidence>
<dbReference type="GO" id="GO:0003697">
    <property type="term" value="F:single-stranded DNA binding"/>
    <property type="evidence" value="ECO:0007669"/>
    <property type="project" value="UniProtKB-UniRule"/>
</dbReference>
<proteinExistence type="inferred from homology"/>
<feature type="region of interest" description="Disordered" evidence="15">
    <location>
        <begin position="422"/>
        <end position="444"/>
    </location>
</feature>
<evidence type="ECO:0000256" key="6">
    <source>
        <dbReference type="ARBA" id="ARBA00022741"/>
    </source>
</evidence>
<dbReference type="InterPro" id="IPR018078">
    <property type="entry name" value="DNA-binding_RecF_CS"/>
</dbReference>
<sequence length="444" mass="48560">MYLQNLQLRDFRSWPEFSLRFAPGISVFVGRNGYGKTNIVEAIGYLAHLGSHRVATDAPLIRIGQDNARISASIINQGRELTAHLLVKSSGSNSAQINRTRLKTPRELLGVAKTVLFSPEDLALLRGEPGERRRYLDRMLASRTPRIAGVKADYDKVLRQRNALLKSASAALKRGYRDDDSASALATLDAWDNRLAGLGAQLIAARIELVDELKIQVRKAYAAIAPESRPADVSYNSTLDTVVENGNSGVAAGSGNSTAMPSRRITDEYYRDEHGHVQVELIEAAMLGALGNARNKEIERGVSLVGPHRDDMEALLGANPAKGFASHGETWSYAIALRWAEFEILRQSGTDPILILDDVFAELDVKRRRHLVKLASSVEQVLITAAVEEDIPEELEPNSVVRIGVHDSMSASGEYSRVSFIDTSQNERRAGAEDTPQPGDGGSR</sequence>
<protein>
    <recommendedName>
        <fullName evidence="3 13">DNA replication and repair protein RecF</fullName>
    </recommendedName>
</protein>
<dbReference type="Gene3D" id="1.20.1050.90">
    <property type="entry name" value="RecF/RecN/SMC, N-terminal domain"/>
    <property type="match status" value="1"/>
</dbReference>
<evidence type="ECO:0000256" key="1">
    <source>
        <dbReference type="ARBA" id="ARBA00004496"/>
    </source>
</evidence>
<accession>A0AAP4BQ25</accession>
<evidence type="ECO:0000256" key="2">
    <source>
        <dbReference type="ARBA" id="ARBA00008016"/>
    </source>
</evidence>
<dbReference type="PANTHER" id="PTHR32182:SF0">
    <property type="entry name" value="DNA REPLICATION AND REPAIR PROTEIN RECF"/>
    <property type="match status" value="1"/>
</dbReference>
<keyword evidence="8 13" id="KW-0067">ATP-binding</keyword>
<keyword evidence="5 13" id="KW-0235">DNA replication</keyword>
<evidence type="ECO:0000256" key="4">
    <source>
        <dbReference type="ARBA" id="ARBA00022490"/>
    </source>
</evidence>
<evidence type="ECO:0000256" key="14">
    <source>
        <dbReference type="RuleBase" id="RU000578"/>
    </source>
</evidence>
<name>A0AAP4BQ25_9CORY</name>
<dbReference type="EMBL" id="JASNVH010000007">
    <property type="protein sequence ID" value="MDK4306982.1"/>
    <property type="molecule type" value="Genomic_DNA"/>
</dbReference>
<dbReference type="Pfam" id="PF02463">
    <property type="entry name" value="SMC_N"/>
    <property type="match status" value="1"/>
</dbReference>
<evidence type="ECO:0000259" key="16">
    <source>
        <dbReference type="Pfam" id="PF02463"/>
    </source>
</evidence>
<dbReference type="HAMAP" id="MF_00365">
    <property type="entry name" value="RecF"/>
    <property type="match status" value="1"/>
</dbReference>
<evidence type="ECO:0000256" key="15">
    <source>
        <dbReference type="SAM" id="MobiDB-lite"/>
    </source>
</evidence>
<comment type="subcellular location">
    <subcellularLocation>
        <location evidence="1 13 14">Cytoplasm</location>
    </subcellularLocation>
</comment>
<dbReference type="GO" id="GO:0009432">
    <property type="term" value="P:SOS response"/>
    <property type="evidence" value="ECO:0007669"/>
    <property type="project" value="UniProtKB-UniRule"/>
</dbReference>
<keyword evidence="11 13" id="KW-0742">SOS response</keyword>
<dbReference type="InterPro" id="IPR003395">
    <property type="entry name" value="RecF/RecN/SMC_N"/>
</dbReference>
<comment type="function">
    <text evidence="12 13 14">The RecF protein is involved in DNA metabolism; it is required for DNA replication and normal SOS inducibility. RecF binds preferentially to single-stranded, linear DNA. It also seems to bind ATP.</text>
</comment>
<evidence type="ECO:0000256" key="7">
    <source>
        <dbReference type="ARBA" id="ARBA00022763"/>
    </source>
</evidence>
<dbReference type="Gene3D" id="3.40.50.300">
    <property type="entry name" value="P-loop containing nucleotide triphosphate hydrolases"/>
    <property type="match status" value="1"/>
</dbReference>
<keyword evidence="10 13" id="KW-0234">DNA repair</keyword>